<dbReference type="OrthoDB" id="8840764at2"/>
<gene>
    <name evidence="1" type="ORF">BJ122_12648</name>
</gene>
<evidence type="ECO:0000313" key="1">
    <source>
        <dbReference type="EMBL" id="PYF01168.1"/>
    </source>
</evidence>
<keyword evidence="2" id="KW-1185">Reference proteome</keyword>
<organism evidence="1 2">
    <name type="scientific">Rhodopseudomonas faecalis</name>
    <dbReference type="NCBI Taxonomy" id="99655"/>
    <lineage>
        <taxon>Bacteria</taxon>
        <taxon>Pseudomonadati</taxon>
        <taxon>Pseudomonadota</taxon>
        <taxon>Alphaproteobacteria</taxon>
        <taxon>Hyphomicrobiales</taxon>
        <taxon>Nitrobacteraceae</taxon>
        <taxon>Rhodopseudomonas</taxon>
    </lineage>
</organism>
<dbReference type="Gene3D" id="3.40.50.720">
    <property type="entry name" value="NAD(P)-binding Rossmann-like Domain"/>
    <property type="match status" value="1"/>
</dbReference>
<reference evidence="1 2" key="1">
    <citation type="submission" date="2018-06" db="EMBL/GenBank/DDBJ databases">
        <title>Genomic Encyclopedia of Archaeal and Bacterial Type Strains, Phase II (KMG-II): from individual species to whole genera.</title>
        <authorList>
            <person name="Goeker M."/>
        </authorList>
    </citation>
    <scope>NUCLEOTIDE SEQUENCE [LARGE SCALE GENOMIC DNA]</scope>
    <source>
        <strain evidence="1 2">JCM 11668</strain>
    </source>
</reference>
<evidence type="ECO:0000313" key="2">
    <source>
        <dbReference type="Proteomes" id="UP000248148"/>
    </source>
</evidence>
<sequence>MKAQHSKRLVAGPRQSVSTERHQDFGLPLAITLMLHGDSTVQPPAAFHHPELSATPPARRINASSSILPEALQSTRRRDWRAHLWRLQFHLLRTVEMLMRIAVLRERPRPLDLRSAAAAAPSAPAIDDPWQRQLSIGHGCSGPDLATPSINALAMEPDQPHHSPAIAVGVVGHGDAFTSLVHRLLELGARVHATADTIDDYAALRSAGAVPHRFEDMPAVASKIDLLISTSFARPVGATVVARLPETAVIIDLAGPPGSVDFETSRRLGRRPIWAPALDSNLETSWLLIAAEVEAMTADNQRSPTLS</sequence>
<accession>A0A318TD41</accession>
<protein>
    <submittedName>
        <fullName evidence="1">Dipicolinate synthase subunit A</fullName>
    </submittedName>
</protein>
<dbReference type="InterPro" id="IPR036291">
    <property type="entry name" value="NAD(P)-bd_dom_sf"/>
</dbReference>
<dbReference type="AlphaFoldDB" id="A0A318TD41"/>
<dbReference type="EMBL" id="QJTI01000026">
    <property type="protein sequence ID" value="PYF01168.1"/>
    <property type="molecule type" value="Genomic_DNA"/>
</dbReference>
<proteinExistence type="predicted"/>
<dbReference type="RefSeq" id="WP_146227213.1">
    <property type="nucleotide sequence ID" value="NZ_QJTI01000026.1"/>
</dbReference>
<name>A0A318TD41_9BRAD</name>
<dbReference type="Proteomes" id="UP000248148">
    <property type="component" value="Unassembled WGS sequence"/>
</dbReference>
<dbReference type="SUPFAM" id="SSF51735">
    <property type="entry name" value="NAD(P)-binding Rossmann-fold domains"/>
    <property type="match status" value="1"/>
</dbReference>
<comment type="caution">
    <text evidence="1">The sequence shown here is derived from an EMBL/GenBank/DDBJ whole genome shotgun (WGS) entry which is preliminary data.</text>
</comment>